<evidence type="ECO:0000256" key="1">
    <source>
        <dbReference type="SAM" id="MobiDB-lite"/>
    </source>
</evidence>
<feature type="compositionally biased region" description="Basic and acidic residues" evidence="1">
    <location>
        <begin position="189"/>
        <end position="199"/>
    </location>
</feature>
<keyword evidence="3" id="KW-1185">Reference proteome</keyword>
<dbReference type="InterPro" id="IPR010433">
    <property type="entry name" value="EIF-4B_pln"/>
</dbReference>
<evidence type="ECO:0000313" key="3">
    <source>
        <dbReference type="Proteomes" id="UP000249390"/>
    </source>
</evidence>
<feature type="region of interest" description="Disordered" evidence="1">
    <location>
        <begin position="49"/>
        <end position="341"/>
    </location>
</feature>
<proteinExistence type="predicted"/>
<feature type="compositionally biased region" description="Basic and acidic residues" evidence="1">
    <location>
        <begin position="113"/>
        <end position="125"/>
    </location>
</feature>
<name>A0A328D5Y0_9ASTE</name>
<dbReference type="GO" id="GO:0003729">
    <property type="term" value="F:mRNA binding"/>
    <property type="evidence" value="ECO:0007669"/>
    <property type="project" value="TreeGrafter"/>
</dbReference>
<feature type="compositionally biased region" description="Basic and acidic residues" evidence="1">
    <location>
        <begin position="278"/>
        <end position="309"/>
    </location>
</feature>
<gene>
    <name evidence="2" type="ORF">DM860_003274</name>
</gene>
<dbReference type="PANTHER" id="PTHR32091">
    <property type="entry name" value="EUKARYOTIC TRANSLATION INITIATION FACTOR 4B"/>
    <property type="match status" value="1"/>
</dbReference>
<dbReference type="GO" id="GO:0003743">
    <property type="term" value="F:translation initiation factor activity"/>
    <property type="evidence" value="ECO:0007669"/>
    <property type="project" value="InterPro"/>
</dbReference>
<comment type="caution">
    <text evidence="2">The sequence shown here is derived from an EMBL/GenBank/DDBJ whole genome shotgun (WGS) entry which is preliminary data.</text>
</comment>
<dbReference type="EMBL" id="NQVE01000200">
    <property type="protein sequence ID" value="RAL39741.1"/>
    <property type="molecule type" value="Genomic_DNA"/>
</dbReference>
<sequence>MAATVNAWSKPGAWALDSEENEAELQQQQQIVKAAAEVAPADFPSLASAVSTKTKKKKPQPLSMQEFHNYASAKQVQSPEIISLPTGPRERTAEELDRSRLGGGFRSYGSSYDRPDRDDSRRQSSRDFAPSRADETDDWGASKKFSQGYGFERRDRGDRAGSGFFSDSQSRADGSDNWGANKAFVPSDGGRRGFERRGGFESIGGGADSDIWTRKKEDESRKFGSDSEGWGRKREEGSLNNGRPRLNLKPRTIPLGEGQMNGNGSPGKPKGSNPFGEARPREEVLKEKGQDWKEIEQKLESMKMKDVGKKSFGSSNGRTSPEDITERSWRKLEENDSRSLK</sequence>
<feature type="compositionally biased region" description="Basic and acidic residues" evidence="1">
    <location>
        <begin position="320"/>
        <end position="341"/>
    </location>
</feature>
<dbReference type="AlphaFoldDB" id="A0A328D5Y0"/>
<feature type="compositionally biased region" description="Basic and acidic residues" evidence="1">
    <location>
        <begin position="88"/>
        <end position="100"/>
    </location>
</feature>
<dbReference type="Proteomes" id="UP000249390">
    <property type="component" value="Unassembled WGS sequence"/>
</dbReference>
<reference evidence="2 3" key="1">
    <citation type="submission" date="2018-06" db="EMBL/GenBank/DDBJ databases">
        <title>The Genome of Cuscuta australis (Dodder) Provides Insight into the Evolution of Plant Parasitism.</title>
        <authorList>
            <person name="Liu H."/>
        </authorList>
    </citation>
    <scope>NUCLEOTIDE SEQUENCE [LARGE SCALE GENOMIC DNA]</scope>
    <source>
        <strain evidence="3">cv. Yunnan</strain>
        <tissue evidence="2">Vines</tissue>
    </source>
</reference>
<feature type="compositionally biased region" description="Basic and acidic residues" evidence="1">
    <location>
        <begin position="211"/>
        <end position="237"/>
    </location>
</feature>
<evidence type="ECO:0000313" key="2">
    <source>
        <dbReference type="EMBL" id="RAL39741.1"/>
    </source>
</evidence>
<evidence type="ECO:0008006" key="4">
    <source>
        <dbReference type="Google" id="ProtNLM"/>
    </source>
</evidence>
<protein>
    <recommendedName>
        <fullName evidence="4">Eukaryotic translation initiation factor 4B3-like</fullName>
    </recommendedName>
</protein>
<accession>A0A328D5Y0</accession>
<dbReference type="Pfam" id="PF06273">
    <property type="entry name" value="eIF-4B"/>
    <property type="match status" value="1"/>
</dbReference>
<dbReference type="PANTHER" id="PTHR32091:SF17">
    <property type="entry name" value="EUKARYOTIC TRANSLATION INITIATION FACTOR 4B3"/>
    <property type="match status" value="1"/>
</dbReference>
<organism evidence="2 3">
    <name type="scientific">Cuscuta australis</name>
    <dbReference type="NCBI Taxonomy" id="267555"/>
    <lineage>
        <taxon>Eukaryota</taxon>
        <taxon>Viridiplantae</taxon>
        <taxon>Streptophyta</taxon>
        <taxon>Embryophyta</taxon>
        <taxon>Tracheophyta</taxon>
        <taxon>Spermatophyta</taxon>
        <taxon>Magnoliopsida</taxon>
        <taxon>eudicotyledons</taxon>
        <taxon>Gunneridae</taxon>
        <taxon>Pentapetalae</taxon>
        <taxon>asterids</taxon>
        <taxon>lamiids</taxon>
        <taxon>Solanales</taxon>
        <taxon>Convolvulaceae</taxon>
        <taxon>Cuscuteae</taxon>
        <taxon>Cuscuta</taxon>
        <taxon>Cuscuta subgen. Grammica</taxon>
        <taxon>Cuscuta sect. Cleistogrammica</taxon>
    </lineage>
</organism>